<accession>A0A1Z8ARG4</accession>
<keyword evidence="4" id="KW-0378">Hydrolase</keyword>
<gene>
    <name evidence="6" type="ORF">A9Q93_09990</name>
</gene>
<evidence type="ECO:0000313" key="6">
    <source>
        <dbReference type="EMBL" id="OUS12924.1"/>
    </source>
</evidence>
<dbReference type="InterPro" id="IPR000223">
    <property type="entry name" value="Pept_S26A_signal_pept_1"/>
</dbReference>
<dbReference type="InterPro" id="IPR019533">
    <property type="entry name" value="Peptidase_S26"/>
</dbReference>
<dbReference type="Gene3D" id="2.10.109.10">
    <property type="entry name" value="Umud Fragment, subunit A"/>
    <property type="match status" value="2"/>
</dbReference>
<feature type="transmembrane region" description="Helical" evidence="4">
    <location>
        <begin position="53"/>
        <end position="73"/>
    </location>
</feature>
<dbReference type="CDD" id="cd06530">
    <property type="entry name" value="S26_SPase_I"/>
    <property type="match status" value="2"/>
</dbReference>
<keyword evidence="4" id="KW-1133">Transmembrane helix</keyword>
<dbReference type="Proteomes" id="UP000196102">
    <property type="component" value="Unassembled WGS sequence"/>
</dbReference>
<reference evidence="7" key="1">
    <citation type="journal article" date="2017" name="Proc. Natl. Acad. Sci. U.S.A.">
        <title>Simulation of Deepwater Horizon oil plume reveals substrate specialization within a complex community of hydrocarbon-degraders.</title>
        <authorList>
            <person name="Hu P."/>
            <person name="Dubinsky E.A."/>
            <person name="Probst A.J."/>
            <person name="Wang J."/>
            <person name="Sieber C.M.K."/>
            <person name="Tom L.M."/>
            <person name="Gardinali P."/>
            <person name="Banfield J.F."/>
            <person name="Atlas R.M."/>
            <person name="Andersen G.L."/>
        </authorList>
    </citation>
    <scope>NUCLEOTIDE SEQUENCE [LARGE SCALE GENOMIC DNA]</scope>
</reference>
<evidence type="ECO:0000256" key="4">
    <source>
        <dbReference type="RuleBase" id="RU362042"/>
    </source>
</evidence>
<dbReference type="Pfam" id="PF10502">
    <property type="entry name" value="Peptidase_S26"/>
    <property type="match status" value="2"/>
</dbReference>
<dbReference type="PRINTS" id="PR00727">
    <property type="entry name" value="LEADERPTASE"/>
</dbReference>
<dbReference type="GO" id="GO:0006465">
    <property type="term" value="P:signal peptide processing"/>
    <property type="evidence" value="ECO:0007669"/>
    <property type="project" value="InterPro"/>
</dbReference>
<evidence type="ECO:0000256" key="2">
    <source>
        <dbReference type="ARBA" id="ARBA00019232"/>
    </source>
</evidence>
<dbReference type="GO" id="GO:0004252">
    <property type="term" value="F:serine-type endopeptidase activity"/>
    <property type="evidence" value="ECO:0007669"/>
    <property type="project" value="InterPro"/>
</dbReference>
<proteinExistence type="inferred from homology"/>
<comment type="subcellular location">
    <subcellularLocation>
        <location evidence="4">Membrane</location>
        <topology evidence="4">Single-pass type II membrane protein</topology>
    </subcellularLocation>
</comment>
<organism evidence="6 7">
    <name type="scientific">Nonlabens dokdonensis</name>
    <dbReference type="NCBI Taxonomy" id="328515"/>
    <lineage>
        <taxon>Bacteria</taxon>
        <taxon>Pseudomonadati</taxon>
        <taxon>Bacteroidota</taxon>
        <taxon>Flavobacteriia</taxon>
        <taxon>Flavobacteriales</taxon>
        <taxon>Flavobacteriaceae</taxon>
        <taxon>Nonlabens</taxon>
    </lineage>
</organism>
<dbReference type="PANTHER" id="PTHR43390:SF1">
    <property type="entry name" value="CHLOROPLAST PROCESSING PEPTIDASE"/>
    <property type="match status" value="1"/>
</dbReference>
<dbReference type="SUPFAM" id="SSF51306">
    <property type="entry name" value="LexA/Signal peptidase"/>
    <property type="match status" value="2"/>
</dbReference>
<dbReference type="NCBIfam" id="TIGR02227">
    <property type="entry name" value="sigpep_I_bact"/>
    <property type="match status" value="1"/>
</dbReference>
<evidence type="ECO:0000256" key="3">
    <source>
        <dbReference type="PIRSR" id="PIRSR600223-1"/>
    </source>
</evidence>
<feature type="transmembrane region" description="Helical" evidence="4">
    <location>
        <begin position="125"/>
        <end position="143"/>
    </location>
</feature>
<comment type="caution">
    <text evidence="6">The sequence shown here is derived from an EMBL/GenBank/DDBJ whole genome shotgun (WGS) entry which is preliminary data.</text>
</comment>
<feature type="transmembrane region" description="Helical" evidence="4">
    <location>
        <begin position="88"/>
        <end position="104"/>
    </location>
</feature>
<sequence length="546" mass="63365">MSWTEWLITFLVIQLIHGLGTWKMYVAAGFKAWQAFVPVLNAVTLMKIMNRPWWWTILLFLPVVNIMMFIVIWVDTLRSFGYNKPKDTFLSVVTLGFYIYYINYTQPLNHIKERELTPRTAAGEWTNSILFAVIAATIVHTYVMQPFIIPTSSLEKTLLTGDFLFVSKFHYGARLPMTPIAAPMVHDTIPVLGVKSYLERPQLPYMRLPGFQKIERNDIVVFNFPADSTNTYPYDDGKYYYKPIDKKSNYVKRCVAIAGDKMSMKDGDIFINGELLILPERAKPQFIYNVVAQRIDLMADRAYMIENYDITENIQQPDRDNNPNDLQLTATRATVERLKNDGVISSYERRTLDVGAPYKQWRRDFKDPETAFLKPNVFPYDGRTGNNNEDRAEFIIPAKGMTVDIDQTNIAYFERIIEVYEGSEMNIFNDVTYKGNEVFLNGKPLTSYTFKQDYYWLMGDNRGNSLDSRFWGYVPFNHVVGKPVFVWMSYDSNKSFPSGFRFERMFTTVNGSGQPTSYLVYFLVVLAGYFVVRKIMKNKKANKEKS</sequence>
<dbReference type="EMBL" id="MAAX01000154">
    <property type="protein sequence ID" value="OUS12924.1"/>
    <property type="molecule type" value="Genomic_DNA"/>
</dbReference>
<keyword evidence="4" id="KW-0472">Membrane</keyword>
<dbReference type="PANTHER" id="PTHR43390">
    <property type="entry name" value="SIGNAL PEPTIDASE I"/>
    <property type="match status" value="1"/>
</dbReference>
<dbReference type="Pfam" id="PF18936">
    <property type="entry name" value="DUF5684"/>
    <property type="match status" value="1"/>
</dbReference>
<protein>
    <recommendedName>
        <fullName evidence="2 4">Signal peptidase I</fullName>
        <ecNumber evidence="4">3.4.21.89</ecNumber>
    </recommendedName>
</protein>
<dbReference type="GO" id="GO:0016020">
    <property type="term" value="C:membrane"/>
    <property type="evidence" value="ECO:0007669"/>
    <property type="project" value="UniProtKB-SubCell"/>
</dbReference>
<name>A0A1Z8ARG4_9FLAO</name>
<dbReference type="RefSeq" id="WP_303687288.1">
    <property type="nucleotide sequence ID" value="NZ_CAJXYO010000009.1"/>
</dbReference>
<feature type="transmembrane region" description="Helical" evidence="4">
    <location>
        <begin position="518"/>
        <end position="536"/>
    </location>
</feature>
<comment type="similarity">
    <text evidence="1 4">Belongs to the peptidase S26 family.</text>
</comment>
<keyword evidence="4" id="KW-0812">Transmembrane</keyword>
<comment type="catalytic activity">
    <reaction evidence="4">
        <text>Cleavage of hydrophobic, N-terminal signal or leader sequences from secreted and periplasmic proteins.</text>
        <dbReference type="EC" id="3.4.21.89"/>
    </reaction>
</comment>
<dbReference type="InterPro" id="IPR036286">
    <property type="entry name" value="LexA/Signal_pep-like_sf"/>
</dbReference>
<feature type="domain" description="Peptidase S26" evidence="5">
    <location>
        <begin position="449"/>
        <end position="488"/>
    </location>
</feature>
<evidence type="ECO:0000259" key="5">
    <source>
        <dbReference type="Pfam" id="PF10502"/>
    </source>
</evidence>
<keyword evidence="4" id="KW-0645">Protease</keyword>
<comment type="caution">
    <text evidence="4">Lacks conserved residue(s) required for the propagation of feature annotation.</text>
</comment>
<dbReference type="InterPro" id="IPR043739">
    <property type="entry name" value="DUF5684"/>
</dbReference>
<dbReference type="GO" id="GO:0009003">
    <property type="term" value="F:signal peptidase activity"/>
    <property type="evidence" value="ECO:0007669"/>
    <property type="project" value="UniProtKB-EC"/>
</dbReference>
<feature type="active site" evidence="3">
    <location>
        <position position="153"/>
    </location>
</feature>
<feature type="active site" evidence="3">
    <location>
        <position position="252"/>
    </location>
</feature>
<dbReference type="AlphaFoldDB" id="A0A1Z8ARG4"/>
<feature type="domain" description="Peptidase S26" evidence="5">
    <location>
        <begin position="124"/>
        <end position="277"/>
    </location>
</feature>
<evidence type="ECO:0000313" key="7">
    <source>
        <dbReference type="Proteomes" id="UP000196102"/>
    </source>
</evidence>
<evidence type="ECO:0000256" key="1">
    <source>
        <dbReference type="ARBA" id="ARBA00009370"/>
    </source>
</evidence>
<dbReference type="EC" id="3.4.21.89" evidence="4"/>
<feature type="transmembrane region" description="Helical" evidence="4">
    <location>
        <begin position="6"/>
        <end position="26"/>
    </location>
</feature>